<comment type="caution">
    <text evidence="1">The sequence shown here is derived from an EMBL/GenBank/DDBJ whole genome shotgun (WGS) entry which is preliminary data.</text>
</comment>
<gene>
    <name evidence="1" type="ORF">PENSTE_c014G07118</name>
</gene>
<reference evidence="2" key="1">
    <citation type="journal article" date="2017" name="Nat. Microbiol.">
        <title>Global analysis of biosynthetic gene clusters reveals vast potential of secondary metabolite production in Penicillium species.</title>
        <authorList>
            <person name="Nielsen J.C."/>
            <person name="Grijseels S."/>
            <person name="Prigent S."/>
            <person name="Ji B."/>
            <person name="Dainat J."/>
            <person name="Nielsen K.F."/>
            <person name="Frisvad J.C."/>
            <person name="Workman M."/>
            <person name="Nielsen J."/>
        </authorList>
    </citation>
    <scope>NUCLEOTIDE SEQUENCE [LARGE SCALE GENOMIC DNA]</scope>
    <source>
        <strain evidence="2">IBT 24891</strain>
    </source>
</reference>
<name>A0A1V6T1H7_9EURO</name>
<dbReference type="EMBL" id="MLKD01000014">
    <property type="protein sequence ID" value="OQE19829.1"/>
    <property type="molecule type" value="Genomic_DNA"/>
</dbReference>
<proteinExistence type="predicted"/>
<dbReference type="Proteomes" id="UP000191285">
    <property type="component" value="Unassembled WGS sequence"/>
</dbReference>
<accession>A0A1V6T1H7</accession>
<keyword evidence="2" id="KW-1185">Reference proteome</keyword>
<organism evidence="1 2">
    <name type="scientific">Penicillium steckii</name>
    <dbReference type="NCBI Taxonomy" id="303698"/>
    <lineage>
        <taxon>Eukaryota</taxon>
        <taxon>Fungi</taxon>
        <taxon>Dikarya</taxon>
        <taxon>Ascomycota</taxon>
        <taxon>Pezizomycotina</taxon>
        <taxon>Eurotiomycetes</taxon>
        <taxon>Eurotiomycetidae</taxon>
        <taxon>Eurotiales</taxon>
        <taxon>Aspergillaceae</taxon>
        <taxon>Penicillium</taxon>
    </lineage>
</organism>
<evidence type="ECO:0000313" key="1">
    <source>
        <dbReference type="EMBL" id="OQE19829.1"/>
    </source>
</evidence>
<dbReference type="AlphaFoldDB" id="A0A1V6T1H7"/>
<evidence type="ECO:0000313" key="2">
    <source>
        <dbReference type="Proteomes" id="UP000191285"/>
    </source>
</evidence>
<dbReference type="STRING" id="303698.A0A1V6T1H7"/>
<dbReference type="OrthoDB" id="4469984at2759"/>
<sequence length="203" mass="23434">MQQPRVSVGSYQDDLKAEILHSVEIVVHNKDSGETHQLHDNNYELDAIFDIFKGSLRLVEKVRNQAIWPETRHKETISLNRFNSGFLNLEGLNDGSILLSFKPESPLKRGAIHRLKICHQSHEFISDMFDSPLRKAIFDCAKEDRIFCLRLPNGRHHGWRTIALILLTYRIITPKSWYRIVVNQSLGEVAGFDWKQICAASQK</sequence>
<protein>
    <submittedName>
        <fullName evidence="1">Uncharacterized protein</fullName>
    </submittedName>
</protein>